<dbReference type="OrthoDB" id="9807674at2"/>
<comment type="caution">
    <text evidence="2">The sequence shown here is derived from an EMBL/GenBank/DDBJ whole genome shotgun (WGS) entry which is preliminary data.</text>
</comment>
<dbReference type="PATRIC" id="fig|997887.3.peg.4100"/>
<keyword evidence="3" id="KW-1185">Reference proteome</keyword>
<dbReference type="Proteomes" id="UP000005150">
    <property type="component" value="Unassembled WGS sequence"/>
</dbReference>
<dbReference type="EMBL" id="AGXV01000047">
    <property type="protein sequence ID" value="EIY57520.1"/>
    <property type="molecule type" value="Genomic_DNA"/>
</dbReference>
<sequence length="333" mass="38960">MTFRKDFMTLKERRDELCCLIEKTLLPLIDNDYVLWGLPYHSNIGDILIWEGEENLLYKTGYKCLGRCSQLTCRFPKLPENVIILLEGGGDFGDVWRKVQEFRLEVIKRYPNNKIIIFPESVHYTDKKTLSADADIFGKHSNIIVCVRDNLSYELLTAYFKNRILLVPDMAFCIPVASLTPFRLPVQNKILLLKRNDKELGAFNVPTDVEMSNLDTGDWPSMENSTLTIKLLHFFSLCRSFSSNGILRYLFFSFFCFLEDRFSYYVLKPYLLRVGVNFVSKYKLIYTTRLHVLILSVILEKKVSFWDNSYGKNSTFYETWLSDLNEVQMIGKH</sequence>
<dbReference type="AlphaFoldDB" id="I8Y315"/>
<name>I8Y315_9BACE</name>
<dbReference type="HOGENOM" id="CLU_045699_0_0_10"/>
<feature type="domain" description="Polysaccharide pyruvyl transferase" evidence="1">
    <location>
        <begin position="43"/>
        <end position="303"/>
    </location>
</feature>
<evidence type="ECO:0000313" key="3">
    <source>
        <dbReference type="Proteomes" id="UP000005150"/>
    </source>
</evidence>
<evidence type="ECO:0000259" key="1">
    <source>
        <dbReference type="Pfam" id="PF04230"/>
    </source>
</evidence>
<accession>I8Y315</accession>
<protein>
    <recommendedName>
        <fullName evidence="1">Polysaccharide pyruvyl transferase domain-containing protein</fullName>
    </recommendedName>
</protein>
<dbReference type="RefSeq" id="WP_007481902.1">
    <property type="nucleotide sequence ID" value="NZ_JH724309.1"/>
</dbReference>
<reference evidence="2 3" key="1">
    <citation type="submission" date="2012-02" db="EMBL/GenBank/DDBJ databases">
        <title>The Genome Sequence of Bacteroides salyersiae CL02T12C01.</title>
        <authorList>
            <consortium name="The Broad Institute Genome Sequencing Platform"/>
            <person name="Earl A."/>
            <person name="Ward D."/>
            <person name="Feldgarden M."/>
            <person name="Gevers D."/>
            <person name="Zitomersky N.L."/>
            <person name="Coyne M.J."/>
            <person name="Comstock L.E."/>
            <person name="Young S.K."/>
            <person name="Zeng Q."/>
            <person name="Gargeya S."/>
            <person name="Fitzgerald M."/>
            <person name="Haas B."/>
            <person name="Abouelleil A."/>
            <person name="Alvarado L."/>
            <person name="Arachchi H.M."/>
            <person name="Berlin A."/>
            <person name="Chapman S.B."/>
            <person name="Gearin G."/>
            <person name="Goldberg J."/>
            <person name="Griggs A."/>
            <person name="Gujja S."/>
            <person name="Hansen M."/>
            <person name="Heiman D."/>
            <person name="Howarth C."/>
            <person name="Larimer J."/>
            <person name="Lui A."/>
            <person name="MacDonald P.J.P."/>
            <person name="McCowen C."/>
            <person name="Montmayeur A."/>
            <person name="Murphy C."/>
            <person name="Neiman D."/>
            <person name="Pearson M."/>
            <person name="Priest M."/>
            <person name="Roberts A."/>
            <person name="Saif S."/>
            <person name="Shea T."/>
            <person name="Sisk P."/>
            <person name="Stolte C."/>
            <person name="Sykes S."/>
            <person name="Wortman J."/>
            <person name="Nusbaum C."/>
            <person name="Birren B."/>
        </authorList>
    </citation>
    <scope>NUCLEOTIDE SEQUENCE [LARGE SCALE GENOMIC DNA]</scope>
    <source>
        <strain evidence="2 3">CL02T12C01</strain>
    </source>
</reference>
<proteinExistence type="predicted"/>
<gene>
    <name evidence="2" type="ORF">HMPREF1071_03931</name>
</gene>
<evidence type="ECO:0000313" key="2">
    <source>
        <dbReference type="EMBL" id="EIY57520.1"/>
    </source>
</evidence>
<organism evidence="2 3">
    <name type="scientific">Bacteroides salyersiae CL02T12C01</name>
    <dbReference type="NCBI Taxonomy" id="997887"/>
    <lineage>
        <taxon>Bacteria</taxon>
        <taxon>Pseudomonadati</taxon>
        <taxon>Bacteroidota</taxon>
        <taxon>Bacteroidia</taxon>
        <taxon>Bacteroidales</taxon>
        <taxon>Bacteroidaceae</taxon>
        <taxon>Bacteroides</taxon>
    </lineage>
</organism>
<dbReference type="Pfam" id="PF04230">
    <property type="entry name" value="PS_pyruv_trans"/>
    <property type="match status" value="1"/>
</dbReference>
<dbReference type="InterPro" id="IPR007345">
    <property type="entry name" value="Polysacch_pyruvyl_Trfase"/>
</dbReference>